<dbReference type="PANTHER" id="PTHR28076:SF1">
    <property type="entry name" value="PROSPORE MEMBRANE ADAPTER PROTEIN SPO71"/>
    <property type="match status" value="1"/>
</dbReference>
<dbReference type="InterPro" id="IPR001849">
    <property type="entry name" value="PH_domain"/>
</dbReference>
<keyword evidence="4" id="KW-1185">Reference proteome</keyword>
<sequence>MPPAHEQTKTTFVHGQDPVLTSALKHLGPESYTAHRLQHATSEHLYLTTRRCFIGPIPEGWLKSHRKEWYTHHLQIHRGDKAPSFNACANQGRHRRLTGLDGPSASAAFRASFPQPDNAEEDHADDGGQHEPTGRDNSDTEDYDDDDDDDDVATIRPISTIEEADPHAEATLDTPPALDVPRSAPEGEDETLRRESGPDAEAAVNSYSTAKTIQSPASSTPHARNASYQSQASQATSTQSQQPTLDSTTSYETASEGSGIIIDEPGAPTTPTQLSQAGPVKEQGEDDGEDGGMETPRPRGSPDPDPFSDDRYLATPGNGSDSLTSQSPLIRATTSHPPPSIDVNLANTGGDNGQTDSEAPPQPAVPKHSPGVVHFAEPEILPTNRELQVRARLVQSAHKKITRRFTRGKLRDGEIVKMEKMLVKIDITTGSEQPSEDYDEKDSQRVETRAVEKWREFMVVCRECHDEDAVLCLEMYKTRVIPASNKNKTKKRFAHEIKLSPTNVNVNLYSSLDKTLVLWRPKGPRTSICFLRPRSGASAVEWFTFLRGVLGHERPQTLQVNIPNLDVSVRISNPFARFESAQHVADAADGDEAAMVRTMKEEQAIAGRIIQQCMDLLVQSGDWNHILPEWIKKNRVGLAWRRYDRIEWIHGAHERKMYGSLAMQRTHELELRPKEHYPTLIRPMGAGGDPMPEPAPVEGFLIRLTSQKGNEQKIGKLFYKRLYFTTHDRYLLFSRPAKAAPPPPPKMPMQTESRIPTAKQIADKIPLIFAVNPYPLHDEKISWLDPANDDPASMAAHDQDACDEASRNVKALLNCDGFIDLCDVMKVRKIKHGATPADDNIESGSDVDFDQSVDDSHHDDGTTTEPDSDRTFELVLRNGLVVRLQAFSKATRKEWMKRLRALVTYWSIRITNDLDTFKAVRRQNLATLNIDERAEAYIGQFARKWEVVKSFASPELYNVCGISSCRAIHRSGILFRKPRIHATFTRCHVILCHGHLVIFEDTLRRVTGKKLVHVHHERIACIDLRDCYLYSGLITEPDLLYHNQTFDNNMPGHHALPRLYVEDNWTSSDEDTMTTFVIWHSRRKGWFRSSKDQDDVKENRKRDKRKKQKSAAATSDTEGDDDGKSNGLGSRLKRVSQLGVPGRSVVFKARSRAERDHWVMGISNEIERVVQAEDVRVVGADGDDSW</sequence>
<protein>
    <recommendedName>
        <fullName evidence="2">PH domain-containing protein</fullName>
    </recommendedName>
</protein>
<feature type="compositionally biased region" description="Low complexity" evidence="1">
    <location>
        <begin position="229"/>
        <end position="242"/>
    </location>
</feature>
<comment type="caution">
    <text evidence="3">The sequence shown here is derived from an EMBL/GenBank/DDBJ whole genome shotgun (WGS) entry which is preliminary data.</text>
</comment>
<feature type="compositionally biased region" description="Polar residues" evidence="1">
    <location>
        <begin position="205"/>
        <end position="228"/>
    </location>
</feature>
<evidence type="ECO:0000313" key="4">
    <source>
        <dbReference type="Proteomes" id="UP001562354"/>
    </source>
</evidence>
<feature type="compositionally biased region" description="Basic and acidic residues" evidence="1">
    <location>
        <begin position="854"/>
        <end position="868"/>
    </location>
</feature>
<feature type="compositionally biased region" description="Acidic residues" evidence="1">
    <location>
        <begin position="839"/>
        <end position="853"/>
    </location>
</feature>
<dbReference type="Proteomes" id="UP001562354">
    <property type="component" value="Unassembled WGS sequence"/>
</dbReference>
<name>A0ABR3PH41_9PEZI</name>
<dbReference type="GeneID" id="95976043"/>
<feature type="compositionally biased region" description="Polar residues" evidence="1">
    <location>
        <begin position="317"/>
        <end position="335"/>
    </location>
</feature>
<dbReference type="Pfam" id="PF23207">
    <property type="entry name" value="PH_SPO71"/>
    <property type="match status" value="1"/>
</dbReference>
<feature type="compositionally biased region" description="Basic and acidic residues" evidence="1">
    <location>
        <begin position="1090"/>
        <end position="1101"/>
    </location>
</feature>
<dbReference type="SUPFAM" id="SSF50729">
    <property type="entry name" value="PH domain-like"/>
    <property type="match status" value="1"/>
</dbReference>
<feature type="compositionally biased region" description="Acidic residues" evidence="1">
    <location>
        <begin position="139"/>
        <end position="152"/>
    </location>
</feature>
<dbReference type="PANTHER" id="PTHR28076">
    <property type="entry name" value="SPORULATION-SPECIFIC PROTEIN 71"/>
    <property type="match status" value="1"/>
</dbReference>
<dbReference type="InterPro" id="IPR039486">
    <property type="entry name" value="Mug56/Spo71_PH"/>
</dbReference>
<evidence type="ECO:0000256" key="1">
    <source>
        <dbReference type="SAM" id="MobiDB-lite"/>
    </source>
</evidence>
<feature type="region of interest" description="Disordered" evidence="1">
    <location>
        <begin position="1090"/>
        <end position="1135"/>
    </location>
</feature>
<evidence type="ECO:0000259" key="2">
    <source>
        <dbReference type="PROSITE" id="PS50003"/>
    </source>
</evidence>
<dbReference type="SMART" id="SM01316">
    <property type="entry name" value="Spo7_2_N"/>
    <property type="match status" value="1"/>
</dbReference>
<dbReference type="InterPro" id="IPR057379">
    <property type="entry name" value="PH_SPO71"/>
</dbReference>
<feature type="compositionally biased region" description="Basic and acidic residues" evidence="1">
    <location>
        <begin position="125"/>
        <end position="138"/>
    </location>
</feature>
<dbReference type="RefSeq" id="XP_069201735.1">
    <property type="nucleotide sequence ID" value="XM_069341644.1"/>
</dbReference>
<dbReference type="InterPro" id="IPR029217">
    <property type="entry name" value="Spo7_2_N"/>
</dbReference>
<feature type="compositionally biased region" description="Polar residues" evidence="1">
    <location>
        <begin position="243"/>
        <end position="256"/>
    </location>
</feature>
<organism evidence="3 4">
    <name type="scientific">Neodothiora populina</name>
    <dbReference type="NCBI Taxonomy" id="2781224"/>
    <lineage>
        <taxon>Eukaryota</taxon>
        <taxon>Fungi</taxon>
        <taxon>Dikarya</taxon>
        <taxon>Ascomycota</taxon>
        <taxon>Pezizomycotina</taxon>
        <taxon>Dothideomycetes</taxon>
        <taxon>Dothideomycetidae</taxon>
        <taxon>Dothideales</taxon>
        <taxon>Dothioraceae</taxon>
        <taxon>Neodothiora</taxon>
    </lineage>
</organism>
<feature type="region of interest" description="Disordered" evidence="1">
    <location>
        <begin position="835"/>
        <end position="868"/>
    </location>
</feature>
<feature type="region of interest" description="Disordered" evidence="1">
    <location>
        <begin position="115"/>
        <end position="370"/>
    </location>
</feature>
<dbReference type="Pfam" id="PF15404">
    <property type="entry name" value="PH_4"/>
    <property type="match status" value="1"/>
</dbReference>
<proteinExistence type="predicted"/>
<accession>A0ABR3PH41</accession>
<dbReference type="InterPro" id="IPR040345">
    <property type="entry name" value="Mug56/Spo71"/>
</dbReference>
<feature type="compositionally biased region" description="Polar residues" evidence="1">
    <location>
        <begin position="345"/>
        <end position="357"/>
    </location>
</feature>
<dbReference type="PROSITE" id="PS50003">
    <property type="entry name" value="PH_DOMAIN"/>
    <property type="match status" value="1"/>
</dbReference>
<dbReference type="SMART" id="SM00233">
    <property type="entry name" value="PH"/>
    <property type="match status" value="3"/>
</dbReference>
<dbReference type="Pfam" id="PF15407">
    <property type="entry name" value="Spo7_2_N"/>
    <property type="match status" value="1"/>
</dbReference>
<evidence type="ECO:0000313" key="3">
    <source>
        <dbReference type="EMBL" id="KAL1305462.1"/>
    </source>
</evidence>
<feature type="domain" description="PH" evidence="2">
    <location>
        <begin position="694"/>
        <end position="904"/>
    </location>
</feature>
<gene>
    <name evidence="3" type="ORF">AAFC00_002341</name>
</gene>
<feature type="compositionally biased region" description="Basic and acidic residues" evidence="1">
    <location>
        <begin position="296"/>
        <end position="312"/>
    </location>
</feature>
<reference evidence="3 4" key="1">
    <citation type="submission" date="2024-07" db="EMBL/GenBank/DDBJ databases">
        <title>Draft sequence of the Neodothiora populina.</title>
        <authorList>
            <person name="Drown D.D."/>
            <person name="Schuette U.S."/>
            <person name="Buechlein A.B."/>
            <person name="Rusch D.R."/>
            <person name="Winton L.W."/>
            <person name="Adams G.A."/>
        </authorList>
    </citation>
    <scope>NUCLEOTIDE SEQUENCE [LARGE SCALE GENOMIC DNA]</scope>
    <source>
        <strain evidence="3 4">CPC 39397</strain>
    </source>
</reference>
<dbReference type="EMBL" id="JBFMKM010000007">
    <property type="protein sequence ID" value="KAL1305462.1"/>
    <property type="molecule type" value="Genomic_DNA"/>
</dbReference>